<feature type="compositionally biased region" description="Basic and acidic residues" evidence="1">
    <location>
        <begin position="7"/>
        <end position="16"/>
    </location>
</feature>
<evidence type="ECO:0000313" key="3">
    <source>
        <dbReference type="Proteomes" id="UP000479710"/>
    </source>
</evidence>
<proteinExistence type="predicted"/>
<accession>A0A6G1EEL5</accession>
<sequence>MAGAPKDSYHTRDSRNHPSAAFKLQGKVPQDDMKHDSVFEDASHMRQMPEHKQYQAQECDDPWLLLCKQHG</sequence>
<dbReference type="Proteomes" id="UP000479710">
    <property type="component" value="Unassembled WGS sequence"/>
</dbReference>
<gene>
    <name evidence="2" type="ORF">E2562_003454</name>
</gene>
<keyword evidence="3" id="KW-1185">Reference proteome</keyword>
<protein>
    <submittedName>
        <fullName evidence="2">Uncharacterized protein</fullName>
    </submittedName>
</protein>
<organism evidence="2 3">
    <name type="scientific">Oryza meyeriana var. granulata</name>
    <dbReference type="NCBI Taxonomy" id="110450"/>
    <lineage>
        <taxon>Eukaryota</taxon>
        <taxon>Viridiplantae</taxon>
        <taxon>Streptophyta</taxon>
        <taxon>Embryophyta</taxon>
        <taxon>Tracheophyta</taxon>
        <taxon>Spermatophyta</taxon>
        <taxon>Magnoliopsida</taxon>
        <taxon>Liliopsida</taxon>
        <taxon>Poales</taxon>
        <taxon>Poaceae</taxon>
        <taxon>BOP clade</taxon>
        <taxon>Oryzoideae</taxon>
        <taxon>Oryzeae</taxon>
        <taxon>Oryzinae</taxon>
        <taxon>Oryza</taxon>
        <taxon>Oryza meyeriana</taxon>
    </lineage>
</organism>
<evidence type="ECO:0000256" key="1">
    <source>
        <dbReference type="SAM" id="MobiDB-lite"/>
    </source>
</evidence>
<feature type="region of interest" description="Disordered" evidence="1">
    <location>
        <begin position="1"/>
        <end position="32"/>
    </location>
</feature>
<name>A0A6G1EEL5_9ORYZ</name>
<dbReference type="AlphaFoldDB" id="A0A6G1EEL5"/>
<evidence type="ECO:0000313" key="2">
    <source>
        <dbReference type="EMBL" id="KAF0923250.1"/>
    </source>
</evidence>
<comment type="caution">
    <text evidence="2">The sequence shown here is derived from an EMBL/GenBank/DDBJ whole genome shotgun (WGS) entry which is preliminary data.</text>
</comment>
<reference evidence="2 3" key="1">
    <citation type="submission" date="2019-11" db="EMBL/GenBank/DDBJ databases">
        <title>Whole genome sequence of Oryza granulata.</title>
        <authorList>
            <person name="Li W."/>
        </authorList>
    </citation>
    <scope>NUCLEOTIDE SEQUENCE [LARGE SCALE GENOMIC DNA]</scope>
    <source>
        <strain evidence="3">cv. Menghai</strain>
        <tissue evidence="2">Leaf</tissue>
    </source>
</reference>
<dbReference type="EMBL" id="SPHZ02000003">
    <property type="protein sequence ID" value="KAF0923250.1"/>
    <property type="molecule type" value="Genomic_DNA"/>
</dbReference>